<dbReference type="Proteomes" id="UP001174909">
    <property type="component" value="Unassembled WGS sequence"/>
</dbReference>
<dbReference type="AlphaFoldDB" id="A0AA35RBQ0"/>
<evidence type="ECO:0000313" key="2">
    <source>
        <dbReference type="Proteomes" id="UP001174909"/>
    </source>
</evidence>
<comment type="caution">
    <text evidence="1">The sequence shown here is derived from an EMBL/GenBank/DDBJ whole genome shotgun (WGS) entry which is preliminary data.</text>
</comment>
<name>A0AA35RBQ0_GEOBA</name>
<proteinExistence type="predicted"/>
<dbReference type="EMBL" id="CASHTH010000800">
    <property type="protein sequence ID" value="CAI8007818.1"/>
    <property type="molecule type" value="Genomic_DNA"/>
</dbReference>
<sequence>MFLNLRGLPYPMFKTVQ</sequence>
<gene>
    <name evidence="1" type="ORF">GBAR_LOCUS5401</name>
</gene>
<organism evidence="1 2">
    <name type="scientific">Geodia barretti</name>
    <name type="common">Barrett's horny sponge</name>
    <dbReference type="NCBI Taxonomy" id="519541"/>
    <lineage>
        <taxon>Eukaryota</taxon>
        <taxon>Metazoa</taxon>
        <taxon>Porifera</taxon>
        <taxon>Demospongiae</taxon>
        <taxon>Heteroscleromorpha</taxon>
        <taxon>Tetractinellida</taxon>
        <taxon>Astrophorina</taxon>
        <taxon>Geodiidae</taxon>
        <taxon>Geodia</taxon>
    </lineage>
</organism>
<accession>A0AA35RBQ0</accession>
<protein>
    <submittedName>
        <fullName evidence="1">Uncharacterized protein</fullName>
    </submittedName>
</protein>
<keyword evidence="2" id="KW-1185">Reference proteome</keyword>
<evidence type="ECO:0000313" key="1">
    <source>
        <dbReference type="EMBL" id="CAI8007818.1"/>
    </source>
</evidence>
<reference evidence="1" key="1">
    <citation type="submission" date="2023-03" db="EMBL/GenBank/DDBJ databases">
        <authorList>
            <person name="Steffen K."/>
            <person name="Cardenas P."/>
        </authorList>
    </citation>
    <scope>NUCLEOTIDE SEQUENCE</scope>
</reference>